<reference evidence="2" key="1">
    <citation type="submission" date="2016-10" db="EMBL/GenBank/DDBJ databases">
        <authorList>
            <person name="Varghese N."/>
            <person name="Submissions S."/>
        </authorList>
    </citation>
    <scope>NUCLEOTIDE SEQUENCE [LARGE SCALE GENOMIC DNA]</scope>
    <source>
        <strain evidence="2">CGMCC 1.10119</strain>
    </source>
</reference>
<evidence type="ECO:0000313" key="1">
    <source>
        <dbReference type="EMBL" id="SDM71450.1"/>
    </source>
</evidence>
<dbReference type="EMBL" id="FNHL01000003">
    <property type="protein sequence ID" value="SDM71450.1"/>
    <property type="molecule type" value="Genomic_DNA"/>
</dbReference>
<dbReference type="AlphaFoldDB" id="A0A1G9VH64"/>
<gene>
    <name evidence="1" type="ORF">SAMN04487949_2378</name>
</gene>
<dbReference type="InterPro" id="IPR045396">
    <property type="entry name" value="DUF6517"/>
</dbReference>
<dbReference type="Proteomes" id="UP000199451">
    <property type="component" value="Unassembled WGS sequence"/>
</dbReference>
<dbReference type="STRING" id="660521.SAMN04487949_2378"/>
<keyword evidence="2" id="KW-1185">Reference proteome</keyword>
<proteinExistence type="predicted"/>
<name>A0A1G9VH64_9EURY</name>
<organism evidence="1 2">
    <name type="scientific">Halogranum gelatinilyticum</name>
    <dbReference type="NCBI Taxonomy" id="660521"/>
    <lineage>
        <taxon>Archaea</taxon>
        <taxon>Methanobacteriati</taxon>
        <taxon>Methanobacteriota</taxon>
        <taxon>Stenosarchaea group</taxon>
        <taxon>Halobacteria</taxon>
        <taxon>Halobacteriales</taxon>
        <taxon>Haloferacaceae</taxon>
    </lineage>
</organism>
<protein>
    <submittedName>
        <fullName evidence="1">Uncharacterized protein</fullName>
    </submittedName>
</protein>
<dbReference type="OrthoDB" id="300230at2157"/>
<accession>A0A1G9VH64</accession>
<dbReference type="Pfam" id="PF20127">
    <property type="entry name" value="DUF6517"/>
    <property type="match status" value="1"/>
</dbReference>
<sequence>MATLPAVASDRIDGWRLVDERVETPFDVRLVTVTAATAVYEDPELATAVRDATGSDGPGRFFLTSHVSLKPQPPVSGTLRKLVTDRASRSFADQLRERGFTRVERTDERAFSVAGADARLVAYDGQCPVGDLTVDVQGWLAVWETDGDFFLAGGAYPTGVSGGRRDGGDAAQEVEELQKRLEPGRFREELFELVRSVQPGERR</sequence>
<dbReference type="RefSeq" id="WP_089697694.1">
    <property type="nucleotide sequence ID" value="NZ_FNHL01000003.1"/>
</dbReference>
<evidence type="ECO:0000313" key="2">
    <source>
        <dbReference type="Proteomes" id="UP000199451"/>
    </source>
</evidence>